<dbReference type="InterPro" id="IPR038718">
    <property type="entry name" value="SNF2-like_sf"/>
</dbReference>
<dbReference type="GO" id="GO:0004386">
    <property type="term" value="F:helicase activity"/>
    <property type="evidence" value="ECO:0007669"/>
    <property type="project" value="UniProtKB-KW"/>
</dbReference>
<evidence type="ECO:0000256" key="1">
    <source>
        <dbReference type="ARBA" id="ARBA00022741"/>
    </source>
</evidence>
<keyword evidence="1" id="KW-0547">Nucleotide-binding</keyword>
<gene>
    <name evidence="8" type="ORF">LQV63_30350</name>
</gene>
<dbReference type="Gene3D" id="3.40.50.300">
    <property type="entry name" value="P-loop containing nucleotide triphosphate hydrolases"/>
    <property type="match status" value="1"/>
</dbReference>
<evidence type="ECO:0000256" key="3">
    <source>
        <dbReference type="ARBA" id="ARBA00022806"/>
    </source>
</evidence>
<dbReference type="InterPro" id="IPR001650">
    <property type="entry name" value="Helicase_C-like"/>
</dbReference>
<protein>
    <submittedName>
        <fullName evidence="8">DEAD/DEAH box helicase</fullName>
    </submittedName>
</protein>
<dbReference type="SMART" id="SM00487">
    <property type="entry name" value="DEXDc"/>
    <property type="match status" value="1"/>
</dbReference>
<dbReference type="Pfam" id="PF00176">
    <property type="entry name" value="SNF2-rel_dom"/>
    <property type="match status" value="1"/>
</dbReference>
<dbReference type="InterPro" id="IPR014001">
    <property type="entry name" value="Helicase_ATP-bd"/>
</dbReference>
<dbReference type="Proteomes" id="UP001199916">
    <property type="component" value="Unassembled WGS sequence"/>
</dbReference>
<feature type="domain" description="Helicase C-terminal" evidence="7">
    <location>
        <begin position="450"/>
        <end position="599"/>
    </location>
</feature>
<reference evidence="8 9" key="1">
    <citation type="submission" date="2021-11" db="EMBL/GenBank/DDBJ databases">
        <title>Draft genome sequence of Paenibacillus profundus YoMME, a new Gram-positive bacteria with exoelectrogenic properties.</title>
        <authorList>
            <person name="Hubenova Y."/>
            <person name="Hubenova E."/>
            <person name="Manasiev Y."/>
            <person name="Peykov S."/>
            <person name="Mitov M."/>
        </authorList>
    </citation>
    <scope>NUCLEOTIDE SEQUENCE [LARGE SCALE GENOMIC DNA]</scope>
    <source>
        <strain evidence="8 9">YoMME</strain>
    </source>
</reference>
<organism evidence="8 9">
    <name type="scientific">Paenibacillus profundus</name>
    <dbReference type="NCBI Taxonomy" id="1173085"/>
    <lineage>
        <taxon>Bacteria</taxon>
        <taxon>Bacillati</taxon>
        <taxon>Bacillota</taxon>
        <taxon>Bacilli</taxon>
        <taxon>Bacillales</taxon>
        <taxon>Paenibacillaceae</taxon>
        <taxon>Paenibacillus</taxon>
    </lineage>
</organism>
<dbReference type="SUPFAM" id="SSF52540">
    <property type="entry name" value="P-loop containing nucleoside triphosphate hydrolases"/>
    <property type="match status" value="2"/>
</dbReference>
<feature type="region of interest" description="Disordered" evidence="5">
    <location>
        <begin position="57"/>
        <end position="82"/>
    </location>
</feature>
<evidence type="ECO:0000259" key="7">
    <source>
        <dbReference type="PROSITE" id="PS51194"/>
    </source>
</evidence>
<dbReference type="InterPro" id="IPR027417">
    <property type="entry name" value="P-loop_NTPase"/>
</dbReference>
<dbReference type="SMART" id="SM00490">
    <property type="entry name" value="HELICc"/>
    <property type="match status" value="1"/>
</dbReference>
<name>A0ABS8YNZ6_9BACL</name>
<feature type="region of interest" description="Disordered" evidence="5">
    <location>
        <begin position="1"/>
        <end position="23"/>
    </location>
</feature>
<dbReference type="EMBL" id="JAJNBZ010000057">
    <property type="protein sequence ID" value="MCE5173533.1"/>
    <property type="molecule type" value="Genomic_DNA"/>
</dbReference>
<dbReference type="PROSITE" id="PS51192">
    <property type="entry name" value="HELICASE_ATP_BIND_1"/>
    <property type="match status" value="1"/>
</dbReference>
<dbReference type="InterPro" id="IPR000330">
    <property type="entry name" value="SNF2_N"/>
</dbReference>
<comment type="caution">
    <text evidence="8">The sequence shown here is derived from an EMBL/GenBank/DDBJ whole genome shotgun (WGS) entry which is preliminary data.</text>
</comment>
<accession>A0ABS8YNZ6</accession>
<dbReference type="PANTHER" id="PTHR10799">
    <property type="entry name" value="SNF2/RAD54 HELICASE FAMILY"/>
    <property type="match status" value="1"/>
</dbReference>
<dbReference type="CDD" id="cd18793">
    <property type="entry name" value="SF2_C_SNF"/>
    <property type="match status" value="1"/>
</dbReference>
<evidence type="ECO:0000256" key="5">
    <source>
        <dbReference type="SAM" id="MobiDB-lite"/>
    </source>
</evidence>
<dbReference type="PROSITE" id="PS51194">
    <property type="entry name" value="HELICASE_CTER"/>
    <property type="match status" value="1"/>
</dbReference>
<keyword evidence="3 8" id="KW-0347">Helicase</keyword>
<dbReference type="InterPro" id="IPR057342">
    <property type="entry name" value="DEXDc_RapA"/>
</dbReference>
<dbReference type="Gene3D" id="3.40.50.10810">
    <property type="entry name" value="Tandem AAA-ATPase domain"/>
    <property type="match status" value="1"/>
</dbReference>
<keyword evidence="9" id="KW-1185">Reference proteome</keyword>
<evidence type="ECO:0000313" key="8">
    <source>
        <dbReference type="EMBL" id="MCE5173533.1"/>
    </source>
</evidence>
<feature type="domain" description="Helicase ATP-binding" evidence="6">
    <location>
        <begin position="155"/>
        <end position="308"/>
    </location>
</feature>
<evidence type="ECO:0000256" key="2">
    <source>
        <dbReference type="ARBA" id="ARBA00022801"/>
    </source>
</evidence>
<keyword evidence="4" id="KW-0067">ATP-binding</keyword>
<dbReference type="InterPro" id="IPR049730">
    <property type="entry name" value="SNF2/RAD54-like_C"/>
</dbReference>
<evidence type="ECO:0000259" key="6">
    <source>
        <dbReference type="PROSITE" id="PS51192"/>
    </source>
</evidence>
<dbReference type="Pfam" id="PF00271">
    <property type="entry name" value="Helicase_C"/>
    <property type="match status" value="1"/>
</dbReference>
<evidence type="ECO:0000256" key="4">
    <source>
        <dbReference type="ARBA" id="ARBA00022840"/>
    </source>
</evidence>
<dbReference type="CDD" id="cd18011">
    <property type="entry name" value="DEXDc_RapA"/>
    <property type="match status" value="1"/>
</dbReference>
<proteinExistence type="predicted"/>
<sequence>MPTYESPKSNTVQPVTNNAAPVSSINAASAMEIARQPDGDHVHDGHASAAHSFAQIAASSQATKPSLDASAPEPQESLSAPDRLVGQVPLYLDHEWTEDLSARLEKNGPWDDFTLFQLAYEAEQAKRIHAFDELLCLSHVQNVEPLPHQVETARKVLHEMRGRAILADEVGLGKTIEAGLVLKEYMIRGLVKRVLILVPASLVLQWVRELNHKFGIPAIAQKKAYQWQSDVVVASMDTAKRDPHKAFLMEQEFDMLIIDEAHKLKNRKTTNYQFIQHLRKKYCLLLTATPVQNDMNELYNLITLLKPGQLGGQDEFSTNFVADKRIPKNENKLQTELSKVMVRNRRGEGSVQFTKRIVKNVPLTLSPEEQALYEGVTRFVKEQYQANGGDIGSMFSLITLQREVCSSRDAVFLTLVNLSKKLPEDSPVRNHIWDLVDLIKGITANTKAETAIQLIREMNEKVIVFTEYRATQEYLLQYFRKHGLVAVPYSGGMNRGKKDWMMDLFRGRAQVMIATEAGGEGINLQFCHHMINFDLPWNPMRVEQRIGRVHRLGQMNDVKIYNLSTHGTIEEHILNLLHEKINMFELVIGRLDMILERFEKQDSLERSLSRILLEAGTEEDIRQQVDRLGHSLNSIREEVETESGNSTEALGQLLDQISTEAEA</sequence>
<evidence type="ECO:0000313" key="9">
    <source>
        <dbReference type="Proteomes" id="UP001199916"/>
    </source>
</evidence>
<dbReference type="RefSeq" id="WP_233699459.1">
    <property type="nucleotide sequence ID" value="NZ_JAJNBZ010000057.1"/>
</dbReference>
<keyword evidence="2" id="KW-0378">Hydrolase</keyword>